<accession>A0A429VBG7</accession>
<protein>
    <submittedName>
        <fullName evidence="1">DNA-binding response regulator</fullName>
    </submittedName>
</protein>
<keyword evidence="1" id="KW-0238">DNA-binding</keyword>
<dbReference type="AlphaFoldDB" id="A0A429VBG7"/>
<dbReference type="GO" id="GO:0003677">
    <property type="term" value="F:DNA binding"/>
    <property type="evidence" value="ECO:0007669"/>
    <property type="project" value="UniProtKB-KW"/>
</dbReference>
<dbReference type="Proteomes" id="UP000274661">
    <property type="component" value="Unassembled WGS sequence"/>
</dbReference>
<reference evidence="1 2" key="1">
    <citation type="submission" date="2018-12" db="EMBL/GenBank/DDBJ databases">
        <title>Sphingomonas sp. HMF7854 Genome sequencing and assembly.</title>
        <authorList>
            <person name="Cha I."/>
            <person name="Kang H."/>
            <person name="Kim H."/>
            <person name="Kang J."/>
            <person name="Joh K."/>
        </authorList>
    </citation>
    <scope>NUCLEOTIDE SEQUENCE [LARGE SCALE GENOMIC DNA]</scope>
    <source>
        <strain evidence="1 2">HMF7854</strain>
    </source>
</reference>
<dbReference type="SUPFAM" id="SSF52172">
    <property type="entry name" value="CheY-like"/>
    <property type="match status" value="1"/>
</dbReference>
<organism evidence="1 2">
    <name type="scientific">Sphingomonas ginkgonis</name>
    <dbReference type="NCBI Taxonomy" id="2315330"/>
    <lineage>
        <taxon>Bacteria</taxon>
        <taxon>Pseudomonadati</taxon>
        <taxon>Pseudomonadota</taxon>
        <taxon>Alphaproteobacteria</taxon>
        <taxon>Sphingomonadales</taxon>
        <taxon>Sphingomonadaceae</taxon>
        <taxon>Sphingomonas</taxon>
    </lineage>
</organism>
<dbReference type="Gene3D" id="3.40.50.2300">
    <property type="match status" value="1"/>
</dbReference>
<proteinExistence type="predicted"/>
<gene>
    <name evidence="1" type="ORF">HMF7854_11235</name>
</gene>
<name>A0A429VBG7_9SPHN</name>
<keyword evidence="2" id="KW-1185">Reference proteome</keyword>
<evidence type="ECO:0000313" key="1">
    <source>
        <dbReference type="EMBL" id="RST31349.1"/>
    </source>
</evidence>
<evidence type="ECO:0000313" key="2">
    <source>
        <dbReference type="Proteomes" id="UP000274661"/>
    </source>
</evidence>
<sequence>MKILIIEDVQSKFDEVRSIIVSVFPGLHTFQRAFNLNEAEDAVMMPGWDLVIVDLSMDINGSGAMQGAGHATLGGLDVLERMALFKIAHPTIVVTGFDSFQDPDRFDNAIMNLADISGLASDWLGKSYIGSVRYGAANWNRKFSRMLQQWSGS</sequence>
<dbReference type="RefSeq" id="WP_126719177.1">
    <property type="nucleotide sequence ID" value="NZ_RWJF01000001.1"/>
</dbReference>
<comment type="caution">
    <text evidence="1">The sequence shown here is derived from an EMBL/GenBank/DDBJ whole genome shotgun (WGS) entry which is preliminary data.</text>
</comment>
<dbReference type="OrthoDB" id="5520457at2"/>
<dbReference type="InterPro" id="IPR011006">
    <property type="entry name" value="CheY-like_superfamily"/>
</dbReference>
<dbReference type="EMBL" id="RWJF01000001">
    <property type="protein sequence ID" value="RST31349.1"/>
    <property type="molecule type" value="Genomic_DNA"/>
</dbReference>